<name>A0A1F5DK51_9BACT</name>
<dbReference type="AlphaFoldDB" id="A0A1F5DK51"/>
<protein>
    <submittedName>
        <fullName evidence="1">Uncharacterized protein</fullName>
    </submittedName>
</protein>
<evidence type="ECO:0000313" key="1">
    <source>
        <dbReference type="EMBL" id="OGD55518.1"/>
    </source>
</evidence>
<gene>
    <name evidence="1" type="ORF">A3E73_01500</name>
</gene>
<dbReference type="STRING" id="1797460.A3E73_01500"/>
<reference evidence="1 2" key="1">
    <citation type="journal article" date="2016" name="Nat. Commun.">
        <title>Thousands of microbial genomes shed light on interconnected biogeochemical processes in an aquifer system.</title>
        <authorList>
            <person name="Anantharaman K."/>
            <person name="Brown C.T."/>
            <person name="Hug L.A."/>
            <person name="Sharon I."/>
            <person name="Castelle C.J."/>
            <person name="Probst A.J."/>
            <person name="Thomas B.C."/>
            <person name="Singh A."/>
            <person name="Wilkins M.J."/>
            <person name="Karaoz U."/>
            <person name="Brodie E.L."/>
            <person name="Williams K.H."/>
            <person name="Hubbard S.S."/>
            <person name="Banfield J.F."/>
        </authorList>
    </citation>
    <scope>NUCLEOTIDE SEQUENCE [LARGE SCALE GENOMIC DNA]</scope>
</reference>
<organism evidence="1 2">
    <name type="scientific">Candidatus Beckwithbacteria bacterium RIFCSPHIGHO2_12_FULL_47_17</name>
    <dbReference type="NCBI Taxonomy" id="1797460"/>
    <lineage>
        <taxon>Bacteria</taxon>
        <taxon>Candidatus Beckwithiibacteriota</taxon>
    </lineage>
</organism>
<proteinExistence type="predicted"/>
<dbReference type="EMBL" id="MEZN01000042">
    <property type="protein sequence ID" value="OGD55518.1"/>
    <property type="molecule type" value="Genomic_DNA"/>
</dbReference>
<evidence type="ECO:0000313" key="2">
    <source>
        <dbReference type="Proteomes" id="UP000176791"/>
    </source>
</evidence>
<dbReference type="Proteomes" id="UP000176791">
    <property type="component" value="Unassembled WGS sequence"/>
</dbReference>
<sequence length="67" mass="8369">MRNWSVDEARLKKYPKKYKAWKLEQQLTYGLDEGEKINRKELIRQWLTVKSRLDQRRQETLQFLLWS</sequence>
<accession>A0A1F5DK51</accession>
<comment type="caution">
    <text evidence="1">The sequence shown here is derived from an EMBL/GenBank/DDBJ whole genome shotgun (WGS) entry which is preliminary data.</text>
</comment>